<organism evidence="4 5">
    <name type="scientific">Magallana gigas</name>
    <name type="common">Pacific oyster</name>
    <name type="synonym">Crassostrea gigas</name>
    <dbReference type="NCBI Taxonomy" id="29159"/>
    <lineage>
        <taxon>Eukaryota</taxon>
        <taxon>Metazoa</taxon>
        <taxon>Spiralia</taxon>
        <taxon>Lophotrochozoa</taxon>
        <taxon>Mollusca</taxon>
        <taxon>Bivalvia</taxon>
        <taxon>Autobranchia</taxon>
        <taxon>Pteriomorphia</taxon>
        <taxon>Ostreida</taxon>
        <taxon>Ostreoidea</taxon>
        <taxon>Ostreidae</taxon>
        <taxon>Magallana</taxon>
    </lineage>
</organism>
<dbReference type="GO" id="GO:0005634">
    <property type="term" value="C:nucleus"/>
    <property type="evidence" value="ECO:0007669"/>
    <property type="project" value="TreeGrafter"/>
</dbReference>
<protein>
    <recommendedName>
        <fullName evidence="3">Myb/SANT-like DNA-binding domain-containing protein</fullName>
    </recommendedName>
</protein>
<keyword evidence="5" id="KW-1185">Reference proteome</keyword>
<sequence>MDNLNRKANWNESSVSLLVDLVTDPERWAVIRGKFSPSLTIQKKQRVWEEIAERINASSTCMRNLKDVKKKWQDLQSHTKKKEASRKLDLKKTGGGPPLPELKCWEQKIISVLSNDVISGVEGGFDSLDTASLSTGELDNEPEVGMEAPSSFSFYQTQKTSTCTSNSRSSCSNEEDSQPAVLLSPTTAFTSKHYTEGSVTCNNRKKVNRVPPESSMNQQRYIKIEEEKLAIMRENLEIEKRKLELLEQYVQWRVETPADHFVTPSVSPIIRGLIASNKHLTD</sequence>
<dbReference type="EnsemblMetazoa" id="G3730.1">
    <property type="protein sequence ID" value="G3730.1:cds"/>
    <property type="gene ID" value="G3730"/>
</dbReference>
<feature type="region of interest" description="Disordered" evidence="2">
    <location>
        <begin position="73"/>
        <end position="94"/>
    </location>
</feature>
<dbReference type="AlphaFoldDB" id="A0A8W8MZC7"/>
<dbReference type="Pfam" id="PF13873">
    <property type="entry name" value="Myb_DNA-bind_5"/>
    <property type="match status" value="1"/>
</dbReference>
<dbReference type="InterPro" id="IPR028002">
    <property type="entry name" value="Myb_DNA-bind_5"/>
</dbReference>
<evidence type="ECO:0000313" key="4">
    <source>
        <dbReference type="EnsemblMetazoa" id="G3730.1:cds"/>
    </source>
</evidence>
<name>A0A8W8MZC7_MAGGI</name>
<evidence type="ECO:0000259" key="3">
    <source>
        <dbReference type="Pfam" id="PF13873"/>
    </source>
</evidence>
<keyword evidence="1" id="KW-0175">Coiled coil</keyword>
<evidence type="ECO:0000256" key="1">
    <source>
        <dbReference type="SAM" id="Coils"/>
    </source>
</evidence>
<accession>A0A8W8MZC7</accession>
<dbReference type="Proteomes" id="UP000005408">
    <property type="component" value="Unassembled WGS sequence"/>
</dbReference>
<reference evidence="4" key="1">
    <citation type="submission" date="2022-08" db="UniProtKB">
        <authorList>
            <consortium name="EnsemblMetazoa"/>
        </authorList>
    </citation>
    <scope>IDENTIFICATION</scope>
    <source>
        <strain evidence="4">05x7-T-G4-1.051#20</strain>
    </source>
</reference>
<feature type="domain" description="Myb/SANT-like DNA-binding" evidence="3">
    <location>
        <begin position="6"/>
        <end position="83"/>
    </location>
</feature>
<evidence type="ECO:0000256" key="2">
    <source>
        <dbReference type="SAM" id="MobiDB-lite"/>
    </source>
</evidence>
<evidence type="ECO:0000313" key="5">
    <source>
        <dbReference type="Proteomes" id="UP000005408"/>
    </source>
</evidence>
<proteinExistence type="predicted"/>
<feature type="coiled-coil region" evidence="1">
    <location>
        <begin position="222"/>
        <end position="249"/>
    </location>
</feature>
<dbReference type="PANTHER" id="PTHR23098:SF16">
    <property type="entry name" value="REGULATORY PROTEIN ZESTE"/>
    <property type="match status" value="1"/>
</dbReference>
<dbReference type="PANTHER" id="PTHR23098">
    <property type="entry name" value="AGAP001331-PA-RELATED"/>
    <property type="match status" value="1"/>
</dbReference>